<dbReference type="PANTHER" id="PTHR35176">
    <property type="entry name" value="HEME OXYGENASE HI_0854-RELATED"/>
    <property type="match status" value="1"/>
</dbReference>
<evidence type="ECO:0000256" key="1">
    <source>
        <dbReference type="ARBA" id="ARBA00023002"/>
    </source>
</evidence>
<accession>A0ABV5IAM5</accession>
<evidence type="ECO:0000313" key="3">
    <source>
        <dbReference type="EMBL" id="MFB9201583.1"/>
    </source>
</evidence>
<dbReference type="SUPFAM" id="SSF50475">
    <property type="entry name" value="FMN-binding split barrel"/>
    <property type="match status" value="1"/>
</dbReference>
<feature type="domain" description="Pyridoxamine 5'-phosphate oxidase N-terminal" evidence="2">
    <location>
        <begin position="18"/>
        <end position="121"/>
    </location>
</feature>
<dbReference type="Proteomes" id="UP001589647">
    <property type="component" value="Unassembled WGS sequence"/>
</dbReference>
<dbReference type="Gene3D" id="2.30.110.10">
    <property type="entry name" value="Electron Transport, Fmn-binding Protein, Chain A"/>
    <property type="match status" value="1"/>
</dbReference>
<protein>
    <submittedName>
        <fullName evidence="3">Pyridoxamine 5'-phosphate oxidase family protein</fullName>
    </submittedName>
</protein>
<dbReference type="Pfam" id="PF01243">
    <property type="entry name" value="PNPOx_N"/>
    <property type="match status" value="1"/>
</dbReference>
<dbReference type="PANTHER" id="PTHR35176:SF6">
    <property type="entry name" value="HEME OXYGENASE HI_0854-RELATED"/>
    <property type="match status" value="1"/>
</dbReference>
<evidence type="ECO:0000313" key="4">
    <source>
        <dbReference type="Proteomes" id="UP001589647"/>
    </source>
</evidence>
<dbReference type="InterPro" id="IPR011576">
    <property type="entry name" value="Pyridox_Oxase_N"/>
</dbReference>
<keyword evidence="1" id="KW-0560">Oxidoreductase</keyword>
<dbReference type="RefSeq" id="WP_189649839.1">
    <property type="nucleotide sequence ID" value="NZ_BMRC01000011.1"/>
</dbReference>
<keyword evidence="4" id="KW-1185">Reference proteome</keyword>
<dbReference type="InterPro" id="IPR012349">
    <property type="entry name" value="Split_barrel_FMN-bd"/>
</dbReference>
<organism evidence="3 4">
    <name type="scientific">Nonomuraea spiralis</name>
    <dbReference type="NCBI Taxonomy" id="46182"/>
    <lineage>
        <taxon>Bacteria</taxon>
        <taxon>Bacillati</taxon>
        <taxon>Actinomycetota</taxon>
        <taxon>Actinomycetes</taxon>
        <taxon>Streptosporangiales</taxon>
        <taxon>Streptosporangiaceae</taxon>
        <taxon>Nonomuraea</taxon>
    </lineage>
</organism>
<evidence type="ECO:0000259" key="2">
    <source>
        <dbReference type="Pfam" id="PF01243"/>
    </source>
</evidence>
<reference evidence="3 4" key="1">
    <citation type="submission" date="2024-09" db="EMBL/GenBank/DDBJ databases">
        <authorList>
            <person name="Sun Q."/>
            <person name="Mori K."/>
        </authorList>
    </citation>
    <scope>NUCLEOTIDE SEQUENCE [LARGE SCALE GENOMIC DNA]</scope>
    <source>
        <strain evidence="3 4">CCM 3426</strain>
    </source>
</reference>
<gene>
    <name evidence="3" type="ORF">ACFFV7_10295</name>
</gene>
<dbReference type="EMBL" id="JBHMEI010000005">
    <property type="protein sequence ID" value="MFB9201583.1"/>
    <property type="molecule type" value="Genomic_DNA"/>
</dbReference>
<comment type="caution">
    <text evidence="3">The sequence shown here is derived from an EMBL/GenBank/DDBJ whole genome shotgun (WGS) entry which is preliminary data.</text>
</comment>
<sequence>MSELPQGDLRLLGHPVARGLLVSSELARVAYVARDGTPRVLPMLFHWNGEEIVLPTFSGSAKLGALRERPDLAITIDVPGPPPEVLLIRGRAEITEVDGILPEYAAAHRRYYGEEQGTKNVEAADRPGVRMGRIAVRPTWAGVLDFQTRLPGALTRG</sequence>
<name>A0ABV5IAM5_9ACTN</name>
<dbReference type="InterPro" id="IPR052019">
    <property type="entry name" value="F420H2_bilvrd_red/Heme_oxyg"/>
</dbReference>
<proteinExistence type="predicted"/>